<dbReference type="InterPro" id="IPR002931">
    <property type="entry name" value="Transglutaminase-like"/>
</dbReference>
<name>A0A940DJA1_9BACT</name>
<dbReference type="PANTHER" id="PTHR35532">
    <property type="entry name" value="SIMILAR TO POLYHYDROXYALKANOATE DEPOLYMERASE"/>
    <property type="match status" value="1"/>
</dbReference>
<dbReference type="AlphaFoldDB" id="A0A940DJA1"/>
<reference evidence="2" key="2">
    <citation type="journal article" date="2021" name="PeerJ">
        <title>Extensive microbial diversity within the chicken gut microbiome revealed by metagenomics and culture.</title>
        <authorList>
            <person name="Gilroy R."/>
            <person name="Ravi A."/>
            <person name="Getino M."/>
            <person name="Pursley I."/>
            <person name="Horton D.L."/>
            <person name="Alikhan N.F."/>
            <person name="Baker D."/>
            <person name="Gharbi K."/>
            <person name="Hall N."/>
            <person name="Watson M."/>
            <person name="Adriaenssens E.M."/>
            <person name="Foster-Nyarko E."/>
            <person name="Jarju S."/>
            <person name="Secka A."/>
            <person name="Antonio M."/>
            <person name="Oren A."/>
            <person name="Chaudhuri R.R."/>
            <person name="La Ragione R."/>
            <person name="Hildebrand F."/>
            <person name="Pallen M.J."/>
        </authorList>
    </citation>
    <scope>NUCLEOTIDE SEQUENCE</scope>
    <source>
        <strain evidence="2">3924</strain>
    </source>
</reference>
<dbReference type="Proteomes" id="UP000712007">
    <property type="component" value="Unassembled WGS sequence"/>
</dbReference>
<sequence length="915" mass="102680">MKHIIACASLLVLSACTGGHFISDKSEREEVHNDFRQRRAEIGKDQMFSVFDSELTAAEREALEFLYAYMPLADIANQDSDYFLENVRCSFTAREEMPWGKKVPEREFRHFVLPVRVNNEDLDGHRPIFYNELKDRVKGLSMYDAILEVNHWCHEHVVYRPTDARTSSPLATMRNAYGRCGEESTFTVAALRSVGIPARQVYTPRWAHTDNNHAWVEAWADGKWYFLGACEPEPVLDLAWFNAPASRGMLMHTKVFGKYHGPEDVMSRTARYTEINVIDNYAKSARTDISVVDENGRPIPGATVEFKLYNYAEFYTVATKSTDETGHTSLSAGLGDMIVWATHNGKFGFAKVTFGKDKEVTVVVDKTPGTNATYEIEIVPPAETANIPAVTDAQRAENNRRLAIEDSIRGAYEATFPTEADAKNFCAKNGYRYDTDLYKAIIESRGNHETIMDFLTKYAGSTDDRRYAEAIITTTFRNFPKDLHDISAAVLDNKMADVRAANEGVQNGMVNNPWMRISNEMLTPYSAYFHDVIDSATRAALTDNEAALIQWVKDSIRVVDDCNLGGSPISPEGVWRTRMADPHSRDIFFVALAHSLGRPAEIDPVTGKVKIYRFHELDTDTMSREELIYELRKMFRGYEVNLDETSNSEAKATPVGELKMTYTPTAVLPNPKYYSHFSLSSIDAGGRLHLLEYPEPDVTADGITFSDFKDGKRIDAGNYLLVTGTRMAGGNVLATMTFFSVKPDETVEIPLTMRTDDEDIQVIGDFNSEGLYLPLADVEGDAGDATSVLSTTGRGYFVIGILGAGEEPTNHALKDIAAMSKELEQWGRPMILLFPDDDSRSRFKPEEFPGLPQTVSFGIDRNDTFRREIIKNLNLNENAPLPLFIIADTFNRVVYVSQGYTIGLGEQLHRVITKL</sequence>
<reference evidence="2" key="1">
    <citation type="submission" date="2020-10" db="EMBL/GenBank/DDBJ databases">
        <authorList>
            <person name="Gilroy R."/>
        </authorList>
    </citation>
    <scope>NUCLEOTIDE SEQUENCE</scope>
    <source>
        <strain evidence="2">3924</strain>
    </source>
</reference>
<organism evidence="2 3">
    <name type="scientific">Candidatus Aphodosoma intestinipullorum</name>
    <dbReference type="NCBI Taxonomy" id="2840674"/>
    <lineage>
        <taxon>Bacteria</taxon>
        <taxon>Pseudomonadati</taxon>
        <taxon>Bacteroidota</taxon>
        <taxon>Bacteroidia</taxon>
        <taxon>Bacteroidales</taxon>
        <taxon>Candidatus Aphodosoma</taxon>
    </lineage>
</organism>
<evidence type="ECO:0000313" key="2">
    <source>
        <dbReference type="EMBL" id="MBO8439984.1"/>
    </source>
</evidence>
<dbReference type="SUPFAM" id="SSF54001">
    <property type="entry name" value="Cysteine proteinases"/>
    <property type="match status" value="1"/>
</dbReference>
<feature type="domain" description="Transglutaminase-like" evidence="1">
    <location>
        <begin position="172"/>
        <end position="231"/>
    </location>
</feature>
<gene>
    <name evidence="2" type="ORF">IAC51_04960</name>
</gene>
<accession>A0A940DJA1</accession>
<proteinExistence type="predicted"/>
<dbReference type="PROSITE" id="PS51257">
    <property type="entry name" value="PROKAR_LIPOPROTEIN"/>
    <property type="match status" value="1"/>
</dbReference>
<protein>
    <submittedName>
        <fullName evidence="2">Transglutaminase domain-containing protein</fullName>
    </submittedName>
</protein>
<evidence type="ECO:0000313" key="3">
    <source>
        <dbReference type="Proteomes" id="UP000712007"/>
    </source>
</evidence>
<dbReference type="Gene3D" id="2.60.40.1120">
    <property type="entry name" value="Carboxypeptidase-like, regulatory domain"/>
    <property type="match status" value="1"/>
</dbReference>
<dbReference type="EMBL" id="JADIMV010000083">
    <property type="protein sequence ID" value="MBO8439984.1"/>
    <property type="molecule type" value="Genomic_DNA"/>
</dbReference>
<dbReference type="SMART" id="SM00460">
    <property type="entry name" value="TGc"/>
    <property type="match status" value="1"/>
</dbReference>
<dbReference type="Gene3D" id="3.10.620.30">
    <property type="match status" value="1"/>
</dbReference>
<dbReference type="InterPro" id="IPR038765">
    <property type="entry name" value="Papain-like_cys_pep_sf"/>
</dbReference>
<evidence type="ECO:0000259" key="1">
    <source>
        <dbReference type="SMART" id="SM00460"/>
    </source>
</evidence>
<dbReference type="PANTHER" id="PTHR35532:SF5">
    <property type="entry name" value="CARBOHYDRATE-BINDING DOMAIN-CONTAINING PROTEIN"/>
    <property type="match status" value="1"/>
</dbReference>
<dbReference type="Pfam" id="PF01841">
    <property type="entry name" value="Transglut_core"/>
    <property type="match status" value="1"/>
</dbReference>
<comment type="caution">
    <text evidence="2">The sequence shown here is derived from an EMBL/GenBank/DDBJ whole genome shotgun (WGS) entry which is preliminary data.</text>
</comment>
<dbReference type="SUPFAM" id="SSF49464">
    <property type="entry name" value="Carboxypeptidase regulatory domain-like"/>
    <property type="match status" value="1"/>
</dbReference>
<dbReference type="InterPro" id="IPR008969">
    <property type="entry name" value="CarboxyPept-like_regulatory"/>
</dbReference>